<feature type="domain" description="N-acetyltransferase" evidence="1">
    <location>
        <begin position="1"/>
        <end position="161"/>
    </location>
</feature>
<dbReference type="InterPro" id="IPR000182">
    <property type="entry name" value="GNAT_dom"/>
</dbReference>
<accession>A0A1M5K0B8</accession>
<reference evidence="3" key="1">
    <citation type="submission" date="2016-11" db="EMBL/GenBank/DDBJ databases">
        <authorList>
            <person name="Varghese N."/>
            <person name="Submissions S."/>
        </authorList>
    </citation>
    <scope>NUCLEOTIDE SEQUENCE [LARGE SCALE GENOMIC DNA]</scope>
    <source>
        <strain evidence="3">DSM 22638</strain>
    </source>
</reference>
<evidence type="ECO:0000313" key="2">
    <source>
        <dbReference type="EMBL" id="SHG45980.1"/>
    </source>
</evidence>
<dbReference type="GO" id="GO:0016747">
    <property type="term" value="F:acyltransferase activity, transferring groups other than amino-acyl groups"/>
    <property type="evidence" value="ECO:0007669"/>
    <property type="project" value="InterPro"/>
</dbReference>
<sequence length="273" mass="32022">MQIRSLKTINFSEFLAVFLKAFDGYFVKMPTEVDYYRHRWDMAKVDYDLSFGMFNGDMLVGFIINAVNHRNGHRIAHNTGTGVVPDYRGRQIVDAIYDYAIPILRKKGVEKCTLEVITKNKVALKVYERIGFTIVKDFKCYDGDINTELGRTDFKMKKVGMDFFDWNRIDQTVYSWDNDIETLKQGNFEFYAVFNGEAPAAYFIINPQTNYLAQFDVFENNAKHWERLFSAMGRVCKTIRTNNVDAMQNDKLFYLKRFGLKNTIDQYQMELNL</sequence>
<organism evidence="2 3">
    <name type="scientific">Flagellimonas flava</name>
    <dbReference type="NCBI Taxonomy" id="570519"/>
    <lineage>
        <taxon>Bacteria</taxon>
        <taxon>Pseudomonadati</taxon>
        <taxon>Bacteroidota</taxon>
        <taxon>Flavobacteriia</taxon>
        <taxon>Flavobacteriales</taxon>
        <taxon>Flavobacteriaceae</taxon>
        <taxon>Flagellimonas</taxon>
    </lineage>
</organism>
<evidence type="ECO:0000259" key="1">
    <source>
        <dbReference type="PROSITE" id="PS51186"/>
    </source>
</evidence>
<dbReference type="Proteomes" id="UP000184532">
    <property type="component" value="Unassembled WGS sequence"/>
</dbReference>
<keyword evidence="3" id="KW-1185">Reference proteome</keyword>
<keyword evidence="2" id="KW-0808">Transferase</keyword>
<dbReference type="SUPFAM" id="SSF55729">
    <property type="entry name" value="Acyl-CoA N-acyltransferases (Nat)"/>
    <property type="match status" value="1"/>
</dbReference>
<dbReference type="InterPro" id="IPR016181">
    <property type="entry name" value="Acyl_CoA_acyltransferase"/>
</dbReference>
<protein>
    <submittedName>
        <fullName evidence="2">Acetyltransferase (GNAT) family protein</fullName>
    </submittedName>
</protein>
<dbReference type="Gene3D" id="3.40.630.30">
    <property type="match status" value="1"/>
</dbReference>
<proteinExistence type="predicted"/>
<gene>
    <name evidence="2" type="ORF">SAMN04488116_1306</name>
</gene>
<dbReference type="RefSeq" id="WP_073177536.1">
    <property type="nucleotide sequence ID" value="NZ_FQWL01000002.1"/>
</dbReference>
<evidence type="ECO:0000313" key="3">
    <source>
        <dbReference type="Proteomes" id="UP000184532"/>
    </source>
</evidence>
<dbReference type="CDD" id="cd04301">
    <property type="entry name" value="NAT_SF"/>
    <property type="match status" value="1"/>
</dbReference>
<dbReference type="OrthoDB" id="4228396at2"/>
<dbReference type="EMBL" id="FQWL01000002">
    <property type="protein sequence ID" value="SHG45980.1"/>
    <property type="molecule type" value="Genomic_DNA"/>
</dbReference>
<name>A0A1M5K0B8_9FLAO</name>
<dbReference type="PROSITE" id="PS51186">
    <property type="entry name" value="GNAT"/>
    <property type="match status" value="1"/>
</dbReference>
<dbReference type="AlphaFoldDB" id="A0A1M5K0B8"/>
<dbReference type="Pfam" id="PF00583">
    <property type="entry name" value="Acetyltransf_1"/>
    <property type="match status" value="1"/>
</dbReference>
<dbReference type="STRING" id="570519.SAMN04488116_1306"/>